<evidence type="ECO:0000313" key="2">
    <source>
        <dbReference type="EMBL" id="GKT21956.1"/>
    </source>
</evidence>
<name>A0ABQ5K193_9EUKA</name>
<keyword evidence="1" id="KW-0446">Lipid-binding</keyword>
<keyword evidence="3" id="KW-1185">Reference proteome</keyword>
<feature type="non-terminal residue" evidence="2">
    <location>
        <position position="1"/>
    </location>
</feature>
<dbReference type="PANTHER" id="PTHR33434">
    <property type="entry name" value="DEGV DOMAIN-CONTAINING PROTEIN DR_1986-RELATED"/>
    <property type="match status" value="1"/>
</dbReference>
<dbReference type="SUPFAM" id="SSF82549">
    <property type="entry name" value="DAK1/DegV-like"/>
    <property type="match status" value="1"/>
</dbReference>
<proteinExistence type="predicted"/>
<dbReference type="Proteomes" id="UP001057375">
    <property type="component" value="Unassembled WGS sequence"/>
</dbReference>
<dbReference type="Gene3D" id="3.30.1180.10">
    <property type="match status" value="1"/>
</dbReference>
<dbReference type="InterPro" id="IPR003797">
    <property type="entry name" value="DegV"/>
</dbReference>
<reference evidence="2" key="1">
    <citation type="submission" date="2022-03" db="EMBL/GenBank/DDBJ databases">
        <title>Draft genome sequence of Aduncisulcus paluster, a free-living microaerophilic Fornicata.</title>
        <authorList>
            <person name="Yuyama I."/>
            <person name="Kume K."/>
            <person name="Tamura T."/>
            <person name="Inagaki Y."/>
            <person name="Hashimoto T."/>
        </authorList>
    </citation>
    <scope>NUCLEOTIDE SEQUENCE</scope>
    <source>
        <strain evidence="2">NY0171</strain>
    </source>
</reference>
<sequence>KIGTMLNVKPVLNVDDEGKLKLYQNVRGRKKSIKYLAGRLDAFVKENPDMLVIIGHGDCPSEAQNLQKLVEEKVDPSRVIVSNLAHTIATHVGPDMLALA</sequence>
<accession>A0ABQ5K193</accession>
<evidence type="ECO:0000256" key="1">
    <source>
        <dbReference type="ARBA" id="ARBA00023121"/>
    </source>
</evidence>
<organism evidence="2 3">
    <name type="scientific">Aduncisulcus paluster</name>
    <dbReference type="NCBI Taxonomy" id="2918883"/>
    <lineage>
        <taxon>Eukaryota</taxon>
        <taxon>Metamonada</taxon>
        <taxon>Carpediemonas-like organisms</taxon>
        <taxon>Aduncisulcus</taxon>
    </lineage>
</organism>
<dbReference type="PROSITE" id="PS51482">
    <property type="entry name" value="DEGV"/>
    <property type="match status" value="1"/>
</dbReference>
<feature type="non-terminal residue" evidence="2">
    <location>
        <position position="100"/>
    </location>
</feature>
<dbReference type="InterPro" id="IPR043168">
    <property type="entry name" value="DegV_C"/>
</dbReference>
<comment type="caution">
    <text evidence="2">The sequence shown here is derived from an EMBL/GenBank/DDBJ whole genome shotgun (WGS) entry which is preliminary data.</text>
</comment>
<protein>
    <submittedName>
        <fullName evidence="2">DegV like protein</fullName>
    </submittedName>
</protein>
<dbReference type="InterPro" id="IPR050270">
    <property type="entry name" value="DegV_domain_contain"/>
</dbReference>
<dbReference type="PANTHER" id="PTHR33434:SF3">
    <property type="entry name" value="DEGV DOMAIN-CONTAINING PROTEIN YITS"/>
    <property type="match status" value="1"/>
</dbReference>
<dbReference type="Pfam" id="PF02645">
    <property type="entry name" value="DegV"/>
    <property type="match status" value="1"/>
</dbReference>
<dbReference type="EMBL" id="BQXS01006723">
    <property type="protein sequence ID" value="GKT21956.1"/>
    <property type="molecule type" value="Genomic_DNA"/>
</dbReference>
<gene>
    <name evidence="2" type="ORF">ADUPG1_004483</name>
</gene>
<evidence type="ECO:0000313" key="3">
    <source>
        <dbReference type="Proteomes" id="UP001057375"/>
    </source>
</evidence>